<evidence type="ECO:0000256" key="4">
    <source>
        <dbReference type="ARBA" id="ARBA00022737"/>
    </source>
</evidence>
<evidence type="ECO:0000256" key="7">
    <source>
        <dbReference type="PROSITE-ProRule" id="PRU01011"/>
    </source>
</evidence>
<feature type="compositionally biased region" description="Polar residues" evidence="8">
    <location>
        <begin position="124"/>
        <end position="138"/>
    </location>
</feature>
<dbReference type="PROSITE" id="PS50958">
    <property type="entry name" value="SMB_2"/>
    <property type="match status" value="1"/>
</dbReference>
<accession>A0ABN9MFC2</accession>
<keyword evidence="6" id="KW-0325">Glycoprotein</keyword>
<dbReference type="Proteomes" id="UP001176940">
    <property type="component" value="Unassembled WGS sequence"/>
</dbReference>
<dbReference type="PROSITE" id="PS00024">
    <property type="entry name" value="HEMOPEXIN"/>
    <property type="match status" value="1"/>
</dbReference>
<keyword evidence="11" id="KW-1185">Reference proteome</keyword>
<comment type="caution">
    <text evidence="10">The sequence shown here is derived from an EMBL/GenBank/DDBJ whole genome shotgun (WGS) entry which is preliminary data.</text>
</comment>
<dbReference type="InterPro" id="IPR001212">
    <property type="entry name" value="Somatomedin_B_dom"/>
</dbReference>
<keyword evidence="5" id="KW-1015">Disulfide bond</keyword>
<feature type="repeat" description="Hemopexin" evidence="7">
    <location>
        <begin position="161"/>
        <end position="205"/>
    </location>
</feature>
<reference evidence="10" key="1">
    <citation type="submission" date="2023-07" db="EMBL/GenBank/DDBJ databases">
        <authorList>
            <person name="Stuckert A."/>
        </authorList>
    </citation>
    <scope>NUCLEOTIDE SEQUENCE</scope>
</reference>
<feature type="compositionally biased region" description="Basic residues" evidence="8">
    <location>
        <begin position="365"/>
        <end position="384"/>
    </location>
</feature>
<dbReference type="InterPro" id="IPR036024">
    <property type="entry name" value="Somatomedin_B-like_dom_sf"/>
</dbReference>
<protein>
    <recommendedName>
        <fullName evidence="9">SMB domain-containing protein</fullName>
    </recommendedName>
</protein>
<dbReference type="Gene3D" id="4.10.410.20">
    <property type="match status" value="1"/>
</dbReference>
<evidence type="ECO:0000313" key="10">
    <source>
        <dbReference type="EMBL" id="CAJ0964953.1"/>
    </source>
</evidence>
<gene>
    <name evidence="10" type="ORF">RIMI_LOCUS19786883</name>
</gene>
<feature type="domain" description="SMB" evidence="9">
    <location>
        <begin position="53"/>
        <end position="96"/>
    </location>
</feature>
<proteinExistence type="predicted"/>
<dbReference type="InterPro" id="IPR018486">
    <property type="entry name" value="Hemopexin_CS"/>
</dbReference>
<dbReference type="InterPro" id="IPR036375">
    <property type="entry name" value="Hemopexin-like_dom_sf"/>
</dbReference>
<feature type="region of interest" description="Disordered" evidence="8">
    <location>
        <begin position="362"/>
        <end position="384"/>
    </location>
</feature>
<dbReference type="InterPro" id="IPR018487">
    <property type="entry name" value="Hemopexin-like_repeat"/>
</dbReference>
<dbReference type="SUPFAM" id="SSF50923">
    <property type="entry name" value="Hemopexin-like domain"/>
    <property type="match status" value="1"/>
</dbReference>
<evidence type="ECO:0000256" key="2">
    <source>
        <dbReference type="ARBA" id="ARBA00022525"/>
    </source>
</evidence>
<evidence type="ECO:0000313" key="11">
    <source>
        <dbReference type="Proteomes" id="UP001176940"/>
    </source>
</evidence>
<name>A0ABN9MFC2_9NEOB</name>
<dbReference type="Gene3D" id="2.110.10.10">
    <property type="entry name" value="Hemopexin-like domain"/>
    <property type="match status" value="1"/>
</dbReference>
<dbReference type="PROSITE" id="PS51642">
    <property type="entry name" value="HEMOPEXIN_2"/>
    <property type="match status" value="3"/>
</dbReference>
<keyword evidence="2" id="KW-0964">Secreted</keyword>
<dbReference type="PRINTS" id="PR00022">
    <property type="entry name" value="SOMATOMEDINB"/>
</dbReference>
<organism evidence="10 11">
    <name type="scientific">Ranitomeya imitator</name>
    <name type="common">mimic poison frog</name>
    <dbReference type="NCBI Taxonomy" id="111125"/>
    <lineage>
        <taxon>Eukaryota</taxon>
        <taxon>Metazoa</taxon>
        <taxon>Chordata</taxon>
        <taxon>Craniata</taxon>
        <taxon>Vertebrata</taxon>
        <taxon>Euteleostomi</taxon>
        <taxon>Amphibia</taxon>
        <taxon>Batrachia</taxon>
        <taxon>Anura</taxon>
        <taxon>Neobatrachia</taxon>
        <taxon>Hyloidea</taxon>
        <taxon>Dendrobatidae</taxon>
        <taxon>Dendrobatinae</taxon>
        <taxon>Ranitomeya</taxon>
    </lineage>
</organism>
<dbReference type="PANTHER" id="PTHR22917:SF3">
    <property type="entry name" value="VITRONECTIN"/>
    <property type="match status" value="1"/>
</dbReference>
<evidence type="ECO:0000256" key="5">
    <source>
        <dbReference type="ARBA" id="ARBA00023157"/>
    </source>
</evidence>
<keyword evidence="3" id="KW-0732">Signal</keyword>
<feature type="repeat" description="Hemopexin" evidence="7">
    <location>
        <begin position="254"/>
        <end position="312"/>
    </location>
</feature>
<dbReference type="EMBL" id="CAUEEQ010064211">
    <property type="protein sequence ID" value="CAJ0964953.1"/>
    <property type="molecule type" value="Genomic_DNA"/>
</dbReference>
<dbReference type="SMART" id="SM00201">
    <property type="entry name" value="SO"/>
    <property type="match status" value="1"/>
</dbReference>
<dbReference type="Pfam" id="PF00045">
    <property type="entry name" value="Hemopexin"/>
    <property type="match status" value="2"/>
</dbReference>
<dbReference type="InterPro" id="IPR051298">
    <property type="entry name" value="Heme_transport/Cell_adhesion"/>
</dbReference>
<evidence type="ECO:0000256" key="3">
    <source>
        <dbReference type="ARBA" id="ARBA00022729"/>
    </source>
</evidence>
<dbReference type="CDD" id="cd00094">
    <property type="entry name" value="HX"/>
    <property type="match status" value="1"/>
</dbReference>
<evidence type="ECO:0000256" key="6">
    <source>
        <dbReference type="ARBA" id="ARBA00023180"/>
    </source>
</evidence>
<evidence type="ECO:0000256" key="8">
    <source>
        <dbReference type="SAM" id="MobiDB-lite"/>
    </source>
</evidence>
<dbReference type="InterPro" id="IPR020436">
    <property type="entry name" value="SMB_chordata"/>
</dbReference>
<dbReference type="Pfam" id="PF01033">
    <property type="entry name" value="Somatomedin_B"/>
    <property type="match status" value="1"/>
</dbReference>
<evidence type="ECO:0000259" key="9">
    <source>
        <dbReference type="PROSITE" id="PS50958"/>
    </source>
</evidence>
<dbReference type="SMART" id="SM00120">
    <property type="entry name" value="HX"/>
    <property type="match status" value="3"/>
</dbReference>
<keyword evidence="4" id="KW-0677">Repeat</keyword>
<dbReference type="SUPFAM" id="SSF90188">
    <property type="entry name" value="Somatomedin B domain"/>
    <property type="match status" value="1"/>
</dbReference>
<sequence>MCANKSDEIANNEADKTRGQRPHHRLVSESPVMRAPLLSALLLLGAAWFAKAAEESCVGRCLDGFNGNNKCQCDNLCIYYKSCCHDYVSVCKPKETRGDVFDVPEDEYNYDTFNDTTDPTVLTESTTPTDQYVESTEAPQREETTVGSSVTEETPEELCSGKPFDAFTNFKNGSIYAFRGKYFYELDDKRALDGYPKLIKEVWGIEGPIDAIFTRLNCQGKTYIFKGTQYWRFSDTILDPGYPRAISDGFSNIPNKIDAAFCLPANNYEGTEKAYFFKGSRYWQYEFKNQPTIQECMASSPSETFTRYVMIQYDSWEQDLDFIFGGWLRDNNEVPRYIKRDWKGIPNGVDAVLPSRLYVPEKKKSVSRRRKSRRTNRRKSRKRKPSWSDRMVILDDLFGYDYDEYEEYDPDWLPPKSQPKCQPVQSVYFFKNGTYDPRVCENFIEWEQLQTSGGQWANVQINPEKWSVQFLVQFLIVVENYYLGAQQGSEGKEHHLTFEVKIGRDSGRHVTFAEPLMCLNSGNPPPHTHHFALYTPQIRCRSASDLQYNRFCPHSIIEICRGKKAHKIFKKKVDFDLHFLPRNAESAQKIPQSNPQLKAFIGNILHNIVDLIYPALRSGFPSKSSNDVIQMKPMKAPFSIMKQS</sequence>
<feature type="repeat" description="Hemopexin" evidence="7">
    <location>
        <begin position="206"/>
        <end position="253"/>
    </location>
</feature>
<dbReference type="PROSITE" id="PS00524">
    <property type="entry name" value="SMB_1"/>
    <property type="match status" value="1"/>
</dbReference>
<evidence type="ECO:0000256" key="1">
    <source>
        <dbReference type="ARBA" id="ARBA00004613"/>
    </source>
</evidence>
<dbReference type="PANTHER" id="PTHR22917">
    <property type="entry name" value="HEMOPEXIN DOMAIN-CONTAINING PROTEIN"/>
    <property type="match status" value="1"/>
</dbReference>
<feature type="region of interest" description="Disordered" evidence="8">
    <location>
        <begin position="124"/>
        <end position="156"/>
    </location>
</feature>
<comment type="subcellular location">
    <subcellularLocation>
        <location evidence="1">Secreted</location>
    </subcellularLocation>
</comment>
<dbReference type="InterPro" id="IPR000585">
    <property type="entry name" value="Hemopexin-like_dom"/>
</dbReference>